<dbReference type="InterPro" id="IPR038461">
    <property type="entry name" value="Schlafen_AlbA_2_dom_sf"/>
</dbReference>
<organism evidence="2 3">
    <name type="scientific">Sphingorhabdus rigui</name>
    <dbReference type="NCBI Taxonomy" id="1282858"/>
    <lineage>
        <taxon>Bacteria</taxon>
        <taxon>Pseudomonadati</taxon>
        <taxon>Pseudomonadota</taxon>
        <taxon>Alphaproteobacteria</taxon>
        <taxon>Sphingomonadales</taxon>
        <taxon>Sphingomonadaceae</taxon>
        <taxon>Sphingorhabdus</taxon>
    </lineage>
</organism>
<feature type="domain" description="Schlafen AlbA-2" evidence="1">
    <location>
        <begin position="14"/>
        <end position="124"/>
    </location>
</feature>
<name>A0A840AWV7_9SPHN</name>
<reference evidence="2 3" key="1">
    <citation type="submission" date="2020-08" db="EMBL/GenBank/DDBJ databases">
        <title>Genomic Encyclopedia of Type Strains, Phase IV (KMG-IV): sequencing the most valuable type-strain genomes for metagenomic binning, comparative biology and taxonomic classification.</title>
        <authorList>
            <person name="Goeker M."/>
        </authorList>
    </citation>
    <scope>NUCLEOTIDE SEQUENCE [LARGE SCALE GENOMIC DNA]</scope>
    <source>
        <strain evidence="2 3">DSM 29050</strain>
    </source>
</reference>
<gene>
    <name evidence="2" type="ORF">GGR91_000313</name>
</gene>
<proteinExistence type="predicted"/>
<dbReference type="AlphaFoldDB" id="A0A840AWV7"/>
<dbReference type="Gene3D" id="3.30.950.30">
    <property type="entry name" value="Schlafen, AAA domain"/>
    <property type="match status" value="1"/>
</dbReference>
<dbReference type="InterPro" id="IPR007421">
    <property type="entry name" value="Schlafen_AlbA_2_dom"/>
</dbReference>
<evidence type="ECO:0000313" key="3">
    <source>
        <dbReference type="Proteomes" id="UP000581447"/>
    </source>
</evidence>
<dbReference type="EMBL" id="JACIEA010000001">
    <property type="protein sequence ID" value="MBB3942091.1"/>
    <property type="molecule type" value="Genomic_DNA"/>
</dbReference>
<dbReference type="PANTHER" id="PTHR30595">
    <property type="entry name" value="GLPR-RELATED TRANSCRIPTIONAL REPRESSOR"/>
    <property type="match status" value="1"/>
</dbReference>
<dbReference type="RefSeq" id="WP_183939402.1">
    <property type="nucleotide sequence ID" value="NZ_BAABBG010000001.1"/>
</dbReference>
<evidence type="ECO:0000313" key="2">
    <source>
        <dbReference type="EMBL" id="MBB3942091.1"/>
    </source>
</evidence>
<evidence type="ECO:0000259" key="1">
    <source>
        <dbReference type="Pfam" id="PF04326"/>
    </source>
</evidence>
<accession>A0A840AWV7</accession>
<dbReference type="PANTHER" id="PTHR30595:SF6">
    <property type="entry name" value="SCHLAFEN ALBA-2 DOMAIN-CONTAINING PROTEIN"/>
    <property type="match status" value="1"/>
</dbReference>
<protein>
    <recommendedName>
        <fullName evidence="1">Schlafen AlbA-2 domain-containing protein</fullName>
    </recommendedName>
</protein>
<keyword evidence="3" id="KW-1185">Reference proteome</keyword>
<comment type="caution">
    <text evidence="2">The sequence shown here is derived from an EMBL/GenBank/DDBJ whole genome shotgun (WGS) entry which is preliminary data.</text>
</comment>
<dbReference type="Pfam" id="PF04326">
    <property type="entry name" value="SLFN_AlbA_2"/>
    <property type="match status" value="1"/>
</dbReference>
<sequence length="295" mass="31613">MDEITVRSAIEQGECSTVEFKKMAKEPKAICKEIAAFATGEGGMLLIGVADDRTIFGLTDAKVVRDKVERWIYEHIVPAPAIDIRVISLDERQLVAVETANGTAPFYMAHDIPYIRIGTSSQPLQPEQIIDLVRGRPIEEMIKSFESTLAVTRSMIASTQAIAISAQVAIAPGIFGQGELATMQYNQVRQKIFAEIGSSPVIMALQSSIAVANAMASAQRSSPAPRIQGQGDLATMNYADLIDQLMKDPQFVMALSSSQTNASSAIASAASAQTVAQKAINEIAQLKAKLATIVS</sequence>
<dbReference type="Proteomes" id="UP000581447">
    <property type="component" value="Unassembled WGS sequence"/>
</dbReference>